<keyword evidence="4" id="KW-1185">Reference proteome</keyword>
<dbReference type="InterPro" id="IPR002919">
    <property type="entry name" value="TIL_dom"/>
</dbReference>
<dbReference type="HOGENOM" id="CLU_156801_2_1_1"/>
<sequence>MHSRLALYVWLLSPLVAAQCQPCGPNEVYRVGSTCTDSCVTYRCKGPCPAIAMTGCFCKPGYYRNTETNKCVPADQCPFYPCPTPN</sequence>
<dbReference type="Proteomes" id="UP000039046">
    <property type="component" value="Unassembled WGS sequence"/>
</dbReference>
<dbReference type="SUPFAM" id="SSF57567">
    <property type="entry name" value="Serine protease inhibitors"/>
    <property type="match status" value="1"/>
</dbReference>
<dbReference type="OrthoDB" id="6236007at2759"/>
<feature type="signal peptide" evidence="1">
    <location>
        <begin position="1"/>
        <end position="20"/>
    </location>
</feature>
<proteinExistence type="predicted"/>
<evidence type="ECO:0000313" key="4">
    <source>
        <dbReference type="Proteomes" id="UP000039046"/>
    </source>
</evidence>
<dbReference type="InterPro" id="IPR036084">
    <property type="entry name" value="Ser_inhib-like_sf"/>
</dbReference>
<feature type="chain" id="PRO_5001979377" description="TIL domain-containing protein" evidence="1">
    <location>
        <begin position="21"/>
        <end position="86"/>
    </location>
</feature>
<dbReference type="Pfam" id="PF01826">
    <property type="entry name" value="TIL"/>
    <property type="match status" value="1"/>
</dbReference>
<dbReference type="CDD" id="cd19941">
    <property type="entry name" value="TIL"/>
    <property type="match status" value="1"/>
</dbReference>
<feature type="domain" description="TIL" evidence="2">
    <location>
        <begin position="23"/>
        <end position="77"/>
    </location>
</feature>
<protein>
    <recommendedName>
        <fullName evidence="2">TIL domain-containing protein</fullName>
    </recommendedName>
</protein>
<evidence type="ECO:0000256" key="1">
    <source>
        <dbReference type="SAM" id="SignalP"/>
    </source>
</evidence>
<name>A0A0A1TGK2_9HYPO</name>
<dbReference type="AlphaFoldDB" id="A0A0A1TGK2"/>
<evidence type="ECO:0000313" key="3">
    <source>
        <dbReference type="EMBL" id="CEJ87831.1"/>
    </source>
</evidence>
<evidence type="ECO:0000259" key="2">
    <source>
        <dbReference type="Pfam" id="PF01826"/>
    </source>
</evidence>
<organism evidence="3 4">
    <name type="scientific">[Torrubiella] hemipterigena</name>
    <dbReference type="NCBI Taxonomy" id="1531966"/>
    <lineage>
        <taxon>Eukaryota</taxon>
        <taxon>Fungi</taxon>
        <taxon>Dikarya</taxon>
        <taxon>Ascomycota</taxon>
        <taxon>Pezizomycotina</taxon>
        <taxon>Sordariomycetes</taxon>
        <taxon>Hypocreomycetidae</taxon>
        <taxon>Hypocreales</taxon>
        <taxon>Clavicipitaceae</taxon>
        <taxon>Clavicipitaceae incertae sedis</taxon>
        <taxon>'Torrubiella' clade</taxon>
    </lineage>
</organism>
<accession>A0A0A1TGK2</accession>
<keyword evidence="1" id="KW-0732">Signal</keyword>
<reference evidence="3 4" key="1">
    <citation type="journal article" date="2015" name="Genome Announc.">
        <title>Draft Genome Sequence and Gene Annotation of the Entomopathogenic Fungus Verticillium hemipterigenum.</title>
        <authorList>
            <person name="Horn F."/>
            <person name="Habel A."/>
            <person name="Scharf D.H."/>
            <person name="Dworschak J."/>
            <person name="Brakhage A.A."/>
            <person name="Guthke R."/>
            <person name="Hertweck C."/>
            <person name="Linde J."/>
        </authorList>
    </citation>
    <scope>NUCLEOTIDE SEQUENCE [LARGE SCALE GENOMIC DNA]</scope>
</reference>
<dbReference type="Gene3D" id="2.10.25.10">
    <property type="entry name" value="Laminin"/>
    <property type="match status" value="1"/>
</dbReference>
<dbReference type="EMBL" id="CDHN01000002">
    <property type="protein sequence ID" value="CEJ87831.1"/>
    <property type="molecule type" value="Genomic_DNA"/>
</dbReference>
<gene>
    <name evidence="3" type="ORF">VHEMI04527</name>
</gene>